<keyword evidence="2" id="KW-0547">Nucleotide-binding</keyword>
<proteinExistence type="predicted"/>
<dbReference type="eggNOG" id="COG0488">
    <property type="taxonomic scope" value="Bacteria"/>
</dbReference>
<comment type="caution">
    <text evidence="2">The sequence shown here is derived from an EMBL/GenBank/DDBJ whole genome shotgun (WGS) entry which is preliminary data.</text>
</comment>
<dbReference type="Gene3D" id="3.40.50.300">
    <property type="entry name" value="P-loop containing nucleotide triphosphate hydrolases"/>
    <property type="match status" value="1"/>
</dbReference>
<gene>
    <name evidence="2" type="ORF">JCM19237_3366</name>
</gene>
<dbReference type="EMBL" id="BBMN01000037">
    <property type="protein sequence ID" value="GAL08914.1"/>
    <property type="molecule type" value="Genomic_DNA"/>
</dbReference>
<dbReference type="SUPFAM" id="SSF52540">
    <property type="entry name" value="P-loop containing nucleoside triphosphate hydrolases"/>
    <property type="match status" value="1"/>
</dbReference>
<dbReference type="AlphaFoldDB" id="A0A090R471"/>
<dbReference type="PANTHER" id="PTHR19211">
    <property type="entry name" value="ATP-BINDING TRANSPORT PROTEIN-RELATED"/>
    <property type="match status" value="1"/>
</dbReference>
<evidence type="ECO:0000256" key="1">
    <source>
        <dbReference type="ARBA" id="ARBA00022737"/>
    </source>
</evidence>
<dbReference type="STRING" id="754436.JCM19237_3366"/>
<dbReference type="Proteomes" id="UP000029227">
    <property type="component" value="Unassembled WGS sequence"/>
</dbReference>
<name>A0A090R471_9GAMM</name>
<dbReference type="PANTHER" id="PTHR19211:SF14">
    <property type="entry name" value="ATP-BINDING CASSETTE SUB-FAMILY F MEMBER 1"/>
    <property type="match status" value="1"/>
</dbReference>
<sequence>MAQETPALERAALEYVIDGDREYRQLERELQAAERADNGTLVAELHGKLDAIGGYSIRARAAELLDGLGFSQEQMAWHLTQFSGGWRMRLNLAQACCAVQTCCYSMNRPTTWIWTR</sequence>
<organism evidence="2 3">
    <name type="scientific">Photobacterium aphoticum</name>
    <dbReference type="NCBI Taxonomy" id="754436"/>
    <lineage>
        <taxon>Bacteria</taxon>
        <taxon>Pseudomonadati</taxon>
        <taxon>Pseudomonadota</taxon>
        <taxon>Gammaproteobacteria</taxon>
        <taxon>Vibrionales</taxon>
        <taxon>Vibrionaceae</taxon>
        <taxon>Photobacterium</taxon>
    </lineage>
</organism>
<dbReference type="InterPro" id="IPR027417">
    <property type="entry name" value="P-loop_NTPase"/>
</dbReference>
<keyword evidence="1" id="KW-0677">Repeat</keyword>
<protein>
    <submittedName>
        <fullName evidence="2">Glutathione-regulated potassium-efflux system ATP-binding protein</fullName>
    </submittedName>
</protein>
<dbReference type="InterPro" id="IPR050611">
    <property type="entry name" value="ABCF"/>
</dbReference>
<evidence type="ECO:0000313" key="3">
    <source>
        <dbReference type="Proteomes" id="UP000029227"/>
    </source>
</evidence>
<keyword evidence="2" id="KW-0067">ATP-binding</keyword>
<dbReference type="GO" id="GO:0005524">
    <property type="term" value="F:ATP binding"/>
    <property type="evidence" value="ECO:0007669"/>
    <property type="project" value="UniProtKB-KW"/>
</dbReference>
<reference evidence="2 3" key="1">
    <citation type="journal article" date="2014" name="Genome Announc.">
        <title>Draft Genome Sequences of Two Vibrionaceae Species, Vibrio ponticus C121 and Photobacterium aphoticum C119, Isolated as Coral Reef Microbiota.</title>
        <authorList>
            <person name="Al-saari N."/>
            <person name="Meirelles P.M."/>
            <person name="Mino S."/>
            <person name="Suda W."/>
            <person name="Oshima K."/>
            <person name="Hattori M."/>
            <person name="Ohkuma M."/>
            <person name="Thompson F.L."/>
            <person name="Gomez-Gil B."/>
            <person name="Sawabe T."/>
            <person name="Sawabe T."/>
        </authorList>
    </citation>
    <scope>NUCLEOTIDE SEQUENCE [LARGE SCALE GENOMIC DNA]</scope>
    <source>
        <strain evidence="2 3">JCM 19237</strain>
    </source>
</reference>
<accession>A0A090R471</accession>
<evidence type="ECO:0000313" key="2">
    <source>
        <dbReference type="EMBL" id="GAL08914.1"/>
    </source>
</evidence>